<dbReference type="Proteomes" id="UP000028486">
    <property type="component" value="Chromosome"/>
</dbReference>
<accession>A0A076FAR3</accession>
<dbReference type="HOGENOM" id="CLU_2697681_0_0_7"/>
<evidence type="ECO:0000313" key="2">
    <source>
        <dbReference type="Proteomes" id="UP000028486"/>
    </source>
</evidence>
<gene>
    <name evidence="1" type="ORF">CIG1485E_0940</name>
</gene>
<proteinExistence type="predicted"/>
<protein>
    <submittedName>
        <fullName evidence="1">Uncharacterized protein</fullName>
    </submittedName>
</protein>
<dbReference type="STRING" id="1244531.CIG2463D_0940"/>
<name>A0A076FAR3_9BACT</name>
<dbReference type="PATRIC" id="fig|1244531.5.peg.940"/>
<dbReference type="AlphaFoldDB" id="A0A076FAR3"/>
<organism evidence="1 2">
    <name type="scientific">Campylobacter iguaniorum</name>
    <dbReference type="NCBI Taxonomy" id="1244531"/>
    <lineage>
        <taxon>Bacteria</taxon>
        <taxon>Pseudomonadati</taxon>
        <taxon>Campylobacterota</taxon>
        <taxon>Epsilonproteobacteria</taxon>
        <taxon>Campylobacterales</taxon>
        <taxon>Campylobacteraceae</taxon>
        <taxon>Campylobacter</taxon>
    </lineage>
</organism>
<dbReference type="EMBL" id="CP009043">
    <property type="protein sequence ID" value="AII14778.1"/>
    <property type="molecule type" value="Genomic_DNA"/>
</dbReference>
<dbReference type="KEGG" id="caj:CIG1485E_0940"/>
<sequence length="73" mass="8934">MTEFYLFTGTIKCLKLVRDRYGVLRYYCNLNDKMLIFHKDMLRRDIKNDDVVFVKCTRIQNNTFLVLKMFKIE</sequence>
<reference evidence="2" key="1">
    <citation type="journal article" date="2014" name="Genome Announc.">
        <title>Complete Genome Sequence of Campylobacter iguaniorum Strain 1485ET, Isolated from a Bearded Dragon (Pogona vitticeps).</title>
        <authorList>
            <person name="Gilbert M.J."/>
            <person name="Miller W.G."/>
            <person name="Yee E."/>
            <person name="Kik M."/>
            <person name="Wagenaar J.A."/>
            <person name="Duim B."/>
        </authorList>
    </citation>
    <scope>NUCLEOTIDE SEQUENCE [LARGE SCALE GENOMIC DNA]</scope>
    <source>
        <strain evidence="2">1485E</strain>
    </source>
</reference>
<evidence type="ECO:0000313" key="1">
    <source>
        <dbReference type="EMBL" id="AII14778.1"/>
    </source>
</evidence>
<keyword evidence="2" id="KW-1185">Reference proteome</keyword>